<dbReference type="Pfam" id="PF03971">
    <property type="entry name" value="IDH"/>
    <property type="match status" value="1"/>
</dbReference>
<evidence type="ECO:0000256" key="3">
    <source>
        <dbReference type="ARBA" id="ARBA00022532"/>
    </source>
</evidence>
<dbReference type="EMBL" id="JAYXHS010000003">
    <property type="protein sequence ID" value="MEC5387357.1"/>
    <property type="molecule type" value="Genomic_DNA"/>
</dbReference>
<evidence type="ECO:0000256" key="7">
    <source>
        <dbReference type="ARBA" id="ARBA00023002"/>
    </source>
</evidence>
<comment type="catalytic activity">
    <reaction evidence="8 10">
        <text>D-threo-isocitrate + NADP(+) = 2-oxoglutarate + CO2 + NADPH</text>
        <dbReference type="Rhea" id="RHEA:19629"/>
        <dbReference type="ChEBI" id="CHEBI:15562"/>
        <dbReference type="ChEBI" id="CHEBI:16526"/>
        <dbReference type="ChEBI" id="CHEBI:16810"/>
        <dbReference type="ChEBI" id="CHEBI:57783"/>
        <dbReference type="ChEBI" id="CHEBI:58349"/>
        <dbReference type="EC" id="1.1.1.42"/>
    </reaction>
</comment>
<accession>A0ABU6K6S7</accession>
<comment type="caution">
    <text evidence="11">The sequence shown here is derived from an EMBL/GenBank/DDBJ whole genome shotgun (WGS) entry which is preliminary data.</text>
</comment>
<keyword evidence="5" id="KW-0460">Magnesium</keyword>
<dbReference type="NCBIfam" id="TIGR00178">
    <property type="entry name" value="monomer_idh"/>
    <property type="match status" value="1"/>
</dbReference>
<keyword evidence="4" id="KW-0479">Metal-binding</keyword>
<evidence type="ECO:0000313" key="11">
    <source>
        <dbReference type="EMBL" id="MEC5387357.1"/>
    </source>
</evidence>
<evidence type="ECO:0000256" key="6">
    <source>
        <dbReference type="ARBA" id="ARBA00022857"/>
    </source>
</evidence>
<dbReference type="PIRSF" id="PIRSF009407">
    <property type="entry name" value="IDH_monmr"/>
    <property type="match status" value="1"/>
</dbReference>
<evidence type="ECO:0000256" key="5">
    <source>
        <dbReference type="ARBA" id="ARBA00022842"/>
    </source>
</evidence>
<dbReference type="GO" id="GO:0004450">
    <property type="term" value="F:isocitrate dehydrogenase (NADP+) activity"/>
    <property type="evidence" value="ECO:0007669"/>
    <property type="project" value="UniProtKB-EC"/>
</dbReference>
<dbReference type="Gene3D" id="3.40.718.10">
    <property type="entry name" value="Isopropylmalate Dehydrogenase"/>
    <property type="match status" value="1"/>
</dbReference>
<keyword evidence="2 10" id="KW-0329">Glyoxylate bypass</keyword>
<protein>
    <recommendedName>
        <fullName evidence="10">Isocitrate dehydrogenase [NADP]</fullName>
        <ecNumber evidence="10">1.1.1.42</ecNumber>
    </recommendedName>
    <alternativeName>
        <fullName evidence="10">Oxalosuccinate decarboxylase</fullName>
    </alternativeName>
</protein>
<dbReference type="InterPro" id="IPR004436">
    <property type="entry name" value="Isocitrate_DH_NADP_mono"/>
</dbReference>
<evidence type="ECO:0000256" key="2">
    <source>
        <dbReference type="ARBA" id="ARBA00022435"/>
    </source>
</evidence>
<name>A0ABU6K6S7_9RHOO</name>
<evidence type="ECO:0000256" key="9">
    <source>
        <dbReference type="ARBA" id="ARBA00046318"/>
    </source>
</evidence>
<keyword evidence="7 10" id="KW-0560">Oxidoreductase</keyword>
<keyword evidence="3 10" id="KW-0816">Tricarboxylic acid cycle</keyword>
<dbReference type="PANTHER" id="PTHR36999:SF1">
    <property type="entry name" value="ISOCITRATE DEHYDROGENASE (NADP(+))"/>
    <property type="match status" value="1"/>
</dbReference>
<proteinExistence type="inferred from homology"/>
<gene>
    <name evidence="11" type="ORF">VVD49_16625</name>
</gene>
<dbReference type="EC" id="1.1.1.42" evidence="10"/>
<organism evidence="11 12">
    <name type="scientific">Uliginosibacterium silvisoli</name>
    <dbReference type="NCBI Taxonomy" id="3114758"/>
    <lineage>
        <taxon>Bacteria</taxon>
        <taxon>Pseudomonadati</taxon>
        <taxon>Pseudomonadota</taxon>
        <taxon>Betaproteobacteria</taxon>
        <taxon>Rhodocyclales</taxon>
        <taxon>Zoogloeaceae</taxon>
        <taxon>Uliginosibacterium</taxon>
    </lineage>
</organism>
<evidence type="ECO:0000256" key="1">
    <source>
        <dbReference type="ARBA" id="ARBA00001946"/>
    </source>
</evidence>
<evidence type="ECO:0000313" key="12">
    <source>
        <dbReference type="Proteomes" id="UP001331561"/>
    </source>
</evidence>
<keyword evidence="6 10" id="KW-0521">NADP</keyword>
<sequence length="739" mass="79330">MSEAKIIYTLTDEAPALATYSFLPIVQAFTKTAGIAVETRDISVAARILANFGDFLKPEQQVPDTLSELGELAKTPEANIIKLPNVSASVPQLKAAIKELQSQGFAVPDFPENPATDEEKAIKARYAKVSGSAVNPVLREGNSDRRVANAVKQYAKKHPHSMGAWSKDSKSHVAHMTSGDFYGNEKSAVIAAASTLKIEFTDKQGNAKTLKEVKVKDGELIATTFISSKGLQAFYEAQVADAKAQGVLFSLHLKATMMKVSDPILFGYAVSAFYKDVFAKHADTFAKLGVNVRNGIGDAYAKIASLPEAEKAAIEADLRAAEAAVPVAMVDSDKGITNLHVPSDVIVDASMPAAIRSSGQMWNAAGKLQDTKFTIPDRCYAGVYQAVIDDCKAHGAYNVTTMGTVPNVGLMAQAAEEYGSHDKTFEIPADGTVKVIAADGSVLTQHEVETGDIWRMFQTKDIAVQDWVKLAVGRARTTNTPAVFWLDEARAYDRNLIEKVKTYLKNHDTSGLELPILSPVEACKLSITRIRAGKDTISVTGNVLRDYNTDLFPILELGTSAKMLSIVPLLEGGGLYETGAGGSAPKHVQQFLEENYLRWDSLGEFLALQVSIEELAAKTGNKAAAVLAETLDAANAKFLENDKSPARKVGQTDNRGSHFYLCLYWAQALAAQSKDAGLQAAFKSVAETLTSNEEKIAGELIGAQGKPVDVGGYYHPSPEKCSTAMRPSATLNAALASIK</sequence>
<evidence type="ECO:0000256" key="8">
    <source>
        <dbReference type="ARBA" id="ARBA00023554"/>
    </source>
</evidence>
<dbReference type="RefSeq" id="WP_327600328.1">
    <property type="nucleotide sequence ID" value="NZ_JAYXHS010000003.1"/>
</dbReference>
<reference evidence="11 12" key="1">
    <citation type="submission" date="2024-01" db="EMBL/GenBank/DDBJ databases">
        <title>Uliginosibacterium soil sp. nov.</title>
        <authorList>
            <person name="Lv Y."/>
        </authorList>
    </citation>
    <scope>NUCLEOTIDE SEQUENCE [LARGE SCALE GENOMIC DNA]</scope>
    <source>
        <strain evidence="11 12">H3</strain>
    </source>
</reference>
<dbReference type="Proteomes" id="UP001331561">
    <property type="component" value="Unassembled WGS sequence"/>
</dbReference>
<dbReference type="PANTHER" id="PTHR36999">
    <property type="entry name" value="ISOCITRATE DEHYDROGENASE [NADP]"/>
    <property type="match status" value="1"/>
</dbReference>
<evidence type="ECO:0000256" key="10">
    <source>
        <dbReference type="PIRNR" id="PIRNR009407"/>
    </source>
</evidence>
<comment type="similarity">
    <text evidence="9 10">Belongs to the monomeric-type IDH family.</text>
</comment>
<comment type="cofactor">
    <cofactor evidence="1">
        <name>Mg(2+)</name>
        <dbReference type="ChEBI" id="CHEBI:18420"/>
    </cofactor>
</comment>
<evidence type="ECO:0000256" key="4">
    <source>
        <dbReference type="ARBA" id="ARBA00022723"/>
    </source>
</evidence>
<keyword evidence="12" id="KW-1185">Reference proteome</keyword>
<dbReference type="SUPFAM" id="SSF53659">
    <property type="entry name" value="Isocitrate/Isopropylmalate dehydrogenase-like"/>
    <property type="match status" value="1"/>
</dbReference>